<dbReference type="EMBL" id="KV878236">
    <property type="protein sequence ID" value="OJZ92173.1"/>
    <property type="molecule type" value="Genomic_DNA"/>
</dbReference>
<dbReference type="VEuPathDB" id="FungiDB:ASPFODRAFT_39476"/>
<protein>
    <submittedName>
        <fullName evidence="2">Uncharacterized protein</fullName>
    </submittedName>
</protein>
<accession>A0A1M3TZI3</accession>
<sequence>MEQRPVQYAQLPKFEYQTFERHYQTFDRQTFSFSYYPVNTASTDHLTPPKDQDNNNNPVEPDNAPAAETTPTEGSDSAPADGGSTSPESEGMLYLPVMILPSGLRHLL</sequence>
<dbReference type="OrthoDB" id="4227594at2759"/>
<gene>
    <name evidence="2" type="ORF">ASPFODRAFT_39476</name>
</gene>
<dbReference type="AlphaFoldDB" id="A0A1M3TZI3"/>
<evidence type="ECO:0000313" key="3">
    <source>
        <dbReference type="Proteomes" id="UP000184063"/>
    </source>
</evidence>
<evidence type="ECO:0000256" key="1">
    <source>
        <dbReference type="SAM" id="MobiDB-lite"/>
    </source>
</evidence>
<proteinExistence type="predicted"/>
<feature type="region of interest" description="Disordered" evidence="1">
    <location>
        <begin position="39"/>
        <end position="94"/>
    </location>
</feature>
<name>A0A1M3TZI3_ASPLC</name>
<dbReference type="Proteomes" id="UP000184063">
    <property type="component" value="Unassembled WGS sequence"/>
</dbReference>
<organism evidence="2 3">
    <name type="scientific">Aspergillus luchuensis (strain CBS 106.47)</name>
    <dbReference type="NCBI Taxonomy" id="1137211"/>
    <lineage>
        <taxon>Eukaryota</taxon>
        <taxon>Fungi</taxon>
        <taxon>Dikarya</taxon>
        <taxon>Ascomycota</taxon>
        <taxon>Pezizomycotina</taxon>
        <taxon>Eurotiomycetes</taxon>
        <taxon>Eurotiomycetidae</taxon>
        <taxon>Eurotiales</taxon>
        <taxon>Aspergillaceae</taxon>
        <taxon>Aspergillus</taxon>
        <taxon>Aspergillus subgen. Circumdati</taxon>
    </lineage>
</organism>
<reference evidence="3" key="1">
    <citation type="journal article" date="2017" name="Genome Biol.">
        <title>Comparative genomics reveals high biological diversity and specific adaptations in the industrially and medically important fungal genus Aspergillus.</title>
        <authorList>
            <person name="de Vries R.P."/>
            <person name="Riley R."/>
            <person name="Wiebenga A."/>
            <person name="Aguilar-Osorio G."/>
            <person name="Amillis S."/>
            <person name="Uchima C.A."/>
            <person name="Anderluh G."/>
            <person name="Asadollahi M."/>
            <person name="Askin M."/>
            <person name="Barry K."/>
            <person name="Battaglia E."/>
            <person name="Bayram O."/>
            <person name="Benocci T."/>
            <person name="Braus-Stromeyer S.A."/>
            <person name="Caldana C."/>
            <person name="Canovas D."/>
            <person name="Cerqueira G.C."/>
            <person name="Chen F."/>
            <person name="Chen W."/>
            <person name="Choi C."/>
            <person name="Clum A."/>
            <person name="Dos Santos R.A."/>
            <person name="Damasio A.R."/>
            <person name="Diallinas G."/>
            <person name="Emri T."/>
            <person name="Fekete E."/>
            <person name="Flipphi M."/>
            <person name="Freyberg S."/>
            <person name="Gallo A."/>
            <person name="Gournas C."/>
            <person name="Habgood R."/>
            <person name="Hainaut M."/>
            <person name="Harispe M.L."/>
            <person name="Henrissat B."/>
            <person name="Hilden K.S."/>
            <person name="Hope R."/>
            <person name="Hossain A."/>
            <person name="Karabika E."/>
            <person name="Karaffa L."/>
            <person name="Karanyi Z."/>
            <person name="Krasevec N."/>
            <person name="Kuo A."/>
            <person name="Kusch H."/>
            <person name="LaButti K."/>
            <person name="Lagendijk E.L."/>
            <person name="Lapidus A."/>
            <person name="Levasseur A."/>
            <person name="Lindquist E."/>
            <person name="Lipzen A."/>
            <person name="Logrieco A.F."/>
            <person name="MacCabe A."/>
            <person name="Maekelae M.R."/>
            <person name="Malavazi I."/>
            <person name="Melin P."/>
            <person name="Meyer V."/>
            <person name="Mielnichuk N."/>
            <person name="Miskei M."/>
            <person name="Molnar A.P."/>
            <person name="Mule G."/>
            <person name="Ngan C.Y."/>
            <person name="Orejas M."/>
            <person name="Orosz E."/>
            <person name="Ouedraogo J.P."/>
            <person name="Overkamp K.M."/>
            <person name="Park H.-S."/>
            <person name="Perrone G."/>
            <person name="Piumi F."/>
            <person name="Punt P.J."/>
            <person name="Ram A.F."/>
            <person name="Ramon A."/>
            <person name="Rauscher S."/>
            <person name="Record E."/>
            <person name="Riano-Pachon D.M."/>
            <person name="Robert V."/>
            <person name="Roehrig J."/>
            <person name="Ruller R."/>
            <person name="Salamov A."/>
            <person name="Salih N.S."/>
            <person name="Samson R.A."/>
            <person name="Sandor E."/>
            <person name="Sanguinetti M."/>
            <person name="Schuetze T."/>
            <person name="Sepcic K."/>
            <person name="Shelest E."/>
            <person name="Sherlock G."/>
            <person name="Sophianopoulou V."/>
            <person name="Squina F.M."/>
            <person name="Sun H."/>
            <person name="Susca A."/>
            <person name="Todd R.B."/>
            <person name="Tsang A."/>
            <person name="Unkles S.E."/>
            <person name="van de Wiele N."/>
            <person name="van Rossen-Uffink D."/>
            <person name="Oliveira J.V."/>
            <person name="Vesth T.C."/>
            <person name="Visser J."/>
            <person name="Yu J.-H."/>
            <person name="Zhou M."/>
            <person name="Andersen M.R."/>
            <person name="Archer D.B."/>
            <person name="Baker S.E."/>
            <person name="Benoit I."/>
            <person name="Brakhage A.A."/>
            <person name="Braus G.H."/>
            <person name="Fischer R."/>
            <person name="Frisvad J.C."/>
            <person name="Goldman G.H."/>
            <person name="Houbraken J."/>
            <person name="Oakley B."/>
            <person name="Pocsi I."/>
            <person name="Scazzocchio C."/>
            <person name="Seiboth B."/>
            <person name="vanKuyk P.A."/>
            <person name="Wortman J."/>
            <person name="Dyer P.S."/>
            <person name="Grigoriev I.V."/>
        </authorList>
    </citation>
    <scope>NUCLEOTIDE SEQUENCE [LARGE SCALE GENOMIC DNA]</scope>
    <source>
        <strain evidence="3">CBS 106.47</strain>
    </source>
</reference>
<evidence type="ECO:0000313" key="2">
    <source>
        <dbReference type="EMBL" id="OJZ92173.1"/>
    </source>
</evidence>